<comment type="caution">
    <text evidence="2">The sequence shown here is derived from an EMBL/GenBank/DDBJ whole genome shotgun (WGS) entry which is preliminary data.</text>
</comment>
<keyword evidence="3" id="KW-1185">Reference proteome</keyword>
<name>A0ABP7F7N4_9ACTN</name>
<accession>A0ABP7F7N4</accession>
<organism evidence="2 3">
    <name type="scientific">Salinactinospora qingdaonensis</name>
    <dbReference type="NCBI Taxonomy" id="702744"/>
    <lineage>
        <taxon>Bacteria</taxon>
        <taxon>Bacillati</taxon>
        <taxon>Actinomycetota</taxon>
        <taxon>Actinomycetes</taxon>
        <taxon>Streptosporangiales</taxon>
        <taxon>Nocardiopsidaceae</taxon>
        <taxon>Salinactinospora</taxon>
    </lineage>
</organism>
<gene>
    <name evidence="2" type="ORF">GCM10022402_11880</name>
</gene>
<evidence type="ECO:0000313" key="2">
    <source>
        <dbReference type="EMBL" id="GAA3732981.1"/>
    </source>
</evidence>
<reference evidence="3" key="1">
    <citation type="journal article" date="2019" name="Int. J. Syst. Evol. Microbiol.">
        <title>The Global Catalogue of Microorganisms (GCM) 10K type strain sequencing project: providing services to taxonomists for standard genome sequencing and annotation.</title>
        <authorList>
            <consortium name="The Broad Institute Genomics Platform"/>
            <consortium name="The Broad Institute Genome Sequencing Center for Infectious Disease"/>
            <person name="Wu L."/>
            <person name="Ma J."/>
        </authorList>
    </citation>
    <scope>NUCLEOTIDE SEQUENCE [LARGE SCALE GENOMIC DNA]</scope>
    <source>
        <strain evidence="3">JCM 17137</strain>
    </source>
</reference>
<dbReference type="Proteomes" id="UP001500908">
    <property type="component" value="Unassembled WGS sequence"/>
</dbReference>
<dbReference type="RefSeq" id="WP_344968149.1">
    <property type="nucleotide sequence ID" value="NZ_BAABDD010000004.1"/>
</dbReference>
<evidence type="ECO:0008006" key="4">
    <source>
        <dbReference type="Google" id="ProtNLM"/>
    </source>
</evidence>
<protein>
    <recommendedName>
        <fullName evidence="4">DUF393 domain-containing protein</fullName>
    </recommendedName>
</protein>
<proteinExistence type="predicted"/>
<evidence type="ECO:0000256" key="1">
    <source>
        <dbReference type="SAM" id="MobiDB-lite"/>
    </source>
</evidence>
<evidence type="ECO:0000313" key="3">
    <source>
        <dbReference type="Proteomes" id="UP001500908"/>
    </source>
</evidence>
<dbReference type="InterPro" id="IPR007263">
    <property type="entry name" value="DCC1-like"/>
</dbReference>
<dbReference type="EMBL" id="BAABDD010000004">
    <property type="protein sequence ID" value="GAA3732981.1"/>
    <property type="molecule type" value="Genomic_DNA"/>
</dbReference>
<sequence>MTEVAPTLIYDGDCGFCTRSARQVERLPVRVRLAPWQTSDLAALGIPEERARREVVWVERPGPVRGGAAAVAELFKHCRGPWRLVGIAMTLPLIRTLAAWVYRLAAQNRHRLPGSTPACQLPAEQRPGAGGGRPR</sequence>
<dbReference type="Pfam" id="PF04134">
    <property type="entry name" value="DCC1-like"/>
    <property type="match status" value="1"/>
</dbReference>
<feature type="region of interest" description="Disordered" evidence="1">
    <location>
        <begin position="113"/>
        <end position="135"/>
    </location>
</feature>